<dbReference type="Ensembl" id="ENSEEET00000039633.2">
    <property type="protein sequence ID" value="ENSEEEP00000039182.1"/>
    <property type="gene ID" value="ENSEEEG00000018625.2"/>
</dbReference>
<accession>A0A4W4GLL2</accession>
<dbReference type="AlphaFoldDB" id="A0A4W4GLL2"/>
<name>A0A4W4GLL2_ELEEL</name>
<keyword evidence="2" id="KW-1185">Reference proteome</keyword>
<dbReference type="GO" id="GO:0003676">
    <property type="term" value="F:nucleic acid binding"/>
    <property type="evidence" value="ECO:0007669"/>
    <property type="project" value="InterPro"/>
</dbReference>
<protein>
    <recommendedName>
        <fullName evidence="3">Tc1-like transposase DDE domain-containing protein</fullName>
    </recommendedName>
</protein>
<dbReference type="Proteomes" id="UP000314983">
    <property type="component" value="Chromosome 11"/>
</dbReference>
<organism evidence="1 2">
    <name type="scientific">Electrophorus electricus</name>
    <name type="common">Electric eel</name>
    <name type="synonym">Gymnotus electricus</name>
    <dbReference type="NCBI Taxonomy" id="8005"/>
    <lineage>
        <taxon>Eukaryota</taxon>
        <taxon>Metazoa</taxon>
        <taxon>Chordata</taxon>
        <taxon>Craniata</taxon>
        <taxon>Vertebrata</taxon>
        <taxon>Euteleostomi</taxon>
        <taxon>Actinopterygii</taxon>
        <taxon>Neopterygii</taxon>
        <taxon>Teleostei</taxon>
        <taxon>Ostariophysi</taxon>
        <taxon>Gymnotiformes</taxon>
        <taxon>Gymnotoidei</taxon>
        <taxon>Gymnotidae</taxon>
        <taxon>Electrophorus</taxon>
    </lineage>
</organism>
<evidence type="ECO:0000313" key="1">
    <source>
        <dbReference type="Ensembl" id="ENSEEEP00000039182.1"/>
    </source>
</evidence>
<evidence type="ECO:0008006" key="3">
    <source>
        <dbReference type="Google" id="ProtNLM"/>
    </source>
</evidence>
<evidence type="ECO:0000313" key="2">
    <source>
        <dbReference type="Proteomes" id="UP000314983"/>
    </source>
</evidence>
<reference evidence="1" key="5">
    <citation type="submission" date="2025-09" db="UniProtKB">
        <authorList>
            <consortium name="Ensembl"/>
        </authorList>
    </citation>
    <scope>IDENTIFICATION</scope>
</reference>
<reference evidence="2" key="1">
    <citation type="journal article" date="2014" name="Science">
        <title>Nonhuman genetics. Genomic basis for the convergent evolution of electric organs.</title>
        <authorList>
            <person name="Gallant J.R."/>
            <person name="Traeger L.L."/>
            <person name="Volkening J.D."/>
            <person name="Moffett H."/>
            <person name="Chen P.H."/>
            <person name="Novina C.D."/>
            <person name="Phillips G.N.Jr."/>
            <person name="Anand R."/>
            <person name="Wells G.B."/>
            <person name="Pinch M."/>
            <person name="Guth R."/>
            <person name="Unguez G.A."/>
            <person name="Albert J.S."/>
            <person name="Zakon H.H."/>
            <person name="Samanta M.P."/>
            <person name="Sussman M.R."/>
        </authorList>
    </citation>
    <scope>NUCLEOTIDE SEQUENCE [LARGE SCALE GENOMIC DNA]</scope>
</reference>
<dbReference type="Gene3D" id="3.30.420.10">
    <property type="entry name" value="Ribonuclease H-like superfamily/Ribonuclease H"/>
    <property type="match status" value="1"/>
</dbReference>
<dbReference type="InterPro" id="IPR036397">
    <property type="entry name" value="RNaseH_sf"/>
</dbReference>
<proteinExistence type="predicted"/>
<reference evidence="1" key="3">
    <citation type="submission" date="2020-05" db="EMBL/GenBank/DDBJ databases">
        <title>Electrophorus electricus (electric eel) genome, fEleEle1, primary haplotype.</title>
        <authorList>
            <person name="Myers G."/>
            <person name="Meyer A."/>
            <person name="Fedrigo O."/>
            <person name="Formenti G."/>
            <person name="Rhie A."/>
            <person name="Tracey A."/>
            <person name="Sims Y."/>
            <person name="Jarvis E.D."/>
        </authorList>
    </citation>
    <scope>NUCLEOTIDE SEQUENCE [LARGE SCALE GENOMIC DNA]</scope>
</reference>
<reference evidence="2" key="2">
    <citation type="journal article" date="2017" name="Sci. Adv.">
        <title>A tail of two voltages: Proteomic comparison of the three electric organs of the electric eel.</title>
        <authorList>
            <person name="Traeger L.L."/>
            <person name="Sabat G."/>
            <person name="Barrett-Wilt G.A."/>
            <person name="Wells G.B."/>
            <person name="Sussman M.R."/>
        </authorList>
    </citation>
    <scope>NUCLEOTIDE SEQUENCE [LARGE SCALE GENOMIC DNA]</scope>
</reference>
<reference evidence="1" key="4">
    <citation type="submission" date="2025-08" db="UniProtKB">
        <authorList>
            <consortium name="Ensembl"/>
        </authorList>
    </citation>
    <scope>IDENTIFICATION</scope>
</reference>
<sequence>MVQEDNGPSHCTRLVQEHSSVFAVRPWTATSPELNPVEHI</sequence>